<proteinExistence type="predicted"/>
<reference evidence="1 2" key="1">
    <citation type="submission" date="2016-02" db="EMBL/GenBank/DDBJ databases">
        <authorList>
            <person name="Wen L."/>
            <person name="He K."/>
            <person name="Yang H."/>
        </authorList>
    </citation>
    <scope>NUCLEOTIDE SEQUENCE [LARGE SCALE GENOMIC DNA]</scope>
    <source>
        <strain evidence="1 2">TSA40</strain>
    </source>
</reference>
<evidence type="ECO:0000313" key="2">
    <source>
        <dbReference type="Proteomes" id="UP000197535"/>
    </source>
</evidence>
<evidence type="ECO:0000313" key="1">
    <source>
        <dbReference type="EMBL" id="OWW23101.1"/>
    </source>
</evidence>
<dbReference type="Proteomes" id="UP000197535">
    <property type="component" value="Unassembled WGS sequence"/>
</dbReference>
<dbReference type="Gene3D" id="3.40.50.2300">
    <property type="match status" value="1"/>
</dbReference>
<name>A0A254TKE7_9BURK</name>
<dbReference type="InterPro" id="IPR007487">
    <property type="entry name" value="ABC_transpt-TYRBP-like"/>
</dbReference>
<protein>
    <recommendedName>
        <fullName evidence="3">ABC transporter substrate-binding protein</fullName>
    </recommendedName>
</protein>
<organism evidence="1 2">
    <name type="scientific">Noviherbaspirillum denitrificans</name>
    <dbReference type="NCBI Taxonomy" id="1968433"/>
    <lineage>
        <taxon>Bacteria</taxon>
        <taxon>Pseudomonadati</taxon>
        <taxon>Pseudomonadota</taxon>
        <taxon>Betaproteobacteria</taxon>
        <taxon>Burkholderiales</taxon>
        <taxon>Oxalobacteraceae</taxon>
        <taxon>Noviherbaspirillum</taxon>
    </lineage>
</organism>
<sequence length="315" mass="33950">MQGARYALSPISLAELSDPSKRLDALPPGVLAVVYPDIGEPYRSVFAKIIEGIEDGARLAVRTYPIGPGQDPAELGGLLKKNGTKAVIALGRQGLKATSSLDSTIPVVVGGVLAIPEAENRSLMGISLTPDPGLLFTRLKNLMPGVKRVVVVYNPQHNEWLIKIARDAAKAHGLELAAYEARDLAAAARAYETAFASTDGKRDAVWLPQDSTTVDENTILPLVLKESWNRNVPVFSSSFLHVKKGALFALYPNNLELGRTLASSALAAMSGDFRRKGVTPLREVQTAVNLRTASHIGLVIGYQQQRSFDFVFPEP</sequence>
<keyword evidence="2" id="KW-1185">Reference proteome</keyword>
<dbReference type="EMBL" id="LSTO01000001">
    <property type="protein sequence ID" value="OWW23101.1"/>
    <property type="molecule type" value="Genomic_DNA"/>
</dbReference>
<gene>
    <name evidence="1" type="ORF">AYR66_27610</name>
</gene>
<dbReference type="PANTHER" id="PTHR35271">
    <property type="entry name" value="ABC TRANSPORTER, SUBSTRATE-BINDING LIPOPROTEIN-RELATED"/>
    <property type="match status" value="1"/>
</dbReference>
<dbReference type="PANTHER" id="PTHR35271:SF1">
    <property type="entry name" value="ABC TRANSPORTER, SUBSTRATE-BINDING LIPOPROTEIN"/>
    <property type="match status" value="1"/>
</dbReference>
<accession>A0A254TKE7</accession>
<comment type="caution">
    <text evidence="1">The sequence shown here is derived from an EMBL/GenBank/DDBJ whole genome shotgun (WGS) entry which is preliminary data.</text>
</comment>
<dbReference type="AlphaFoldDB" id="A0A254TKE7"/>
<dbReference type="OrthoDB" id="6381346at2"/>
<dbReference type="Pfam" id="PF04392">
    <property type="entry name" value="ABC_sub_bind"/>
    <property type="match status" value="1"/>
</dbReference>
<evidence type="ECO:0008006" key="3">
    <source>
        <dbReference type="Google" id="ProtNLM"/>
    </source>
</evidence>